<accession>A0A319ELF8</accession>
<evidence type="ECO:0000313" key="3">
    <source>
        <dbReference type="Proteomes" id="UP000247810"/>
    </source>
</evidence>
<protein>
    <submittedName>
        <fullName evidence="2">Uncharacterized protein</fullName>
    </submittedName>
</protein>
<dbReference type="VEuPathDB" id="FungiDB:BO71DRAFT_401104"/>
<feature type="chain" id="PRO_5016293471" evidence="1">
    <location>
        <begin position="24"/>
        <end position="115"/>
    </location>
</feature>
<dbReference type="EMBL" id="KZ825934">
    <property type="protein sequence ID" value="PYH91792.1"/>
    <property type="molecule type" value="Genomic_DNA"/>
</dbReference>
<feature type="signal peptide" evidence="1">
    <location>
        <begin position="1"/>
        <end position="23"/>
    </location>
</feature>
<dbReference type="AlphaFoldDB" id="A0A319ELF8"/>
<name>A0A319ELF8_9EURO</name>
<gene>
    <name evidence="2" type="ORF">BO71DRAFT_401104</name>
</gene>
<proteinExistence type="predicted"/>
<keyword evidence="3" id="KW-1185">Reference proteome</keyword>
<dbReference type="Proteomes" id="UP000247810">
    <property type="component" value="Unassembled WGS sequence"/>
</dbReference>
<evidence type="ECO:0000256" key="1">
    <source>
        <dbReference type="SAM" id="SignalP"/>
    </source>
</evidence>
<reference evidence="2 3" key="1">
    <citation type="submission" date="2018-02" db="EMBL/GenBank/DDBJ databases">
        <title>The genomes of Aspergillus section Nigri reveals drivers in fungal speciation.</title>
        <authorList>
            <consortium name="DOE Joint Genome Institute"/>
            <person name="Vesth T.C."/>
            <person name="Nybo J."/>
            <person name="Theobald S."/>
            <person name="Brandl J."/>
            <person name="Frisvad J.C."/>
            <person name="Nielsen K.F."/>
            <person name="Lyhne E.K."/>
            <person name="Kogle M.E."/>
            <person name="Kuo A."/>
            <person name="Riley R."/>
            <person name="Clum A."/>
            <person name="Nolan M."/>
            <person name="Lipzen A."/>
            <person name="Salamov A."/>
            <person name="Henrissat B."/>
            <person name="Wiebenga A."/>
            <person name="De vries R.P."/>
            <person name="Grigoriev I.V."/>
            <person name="Mortensen U.H."/>
            <person name="Andersen M.R."/>
            <person name="Baker S.E."/>
        </authorList>
    </citation>
    <scope>NUCLEOTIDE SEQUENCE [LARGE SCALE GENOMIC DNA]</scope>
    <source>
        <strain evidence="2 3">CBS 707.79</strain>
    </source>
</reference>
<organism evidence="2 3">
    <name type="scientific">Aspergillus ellipticus CBS 707.79</name>
    <dbReference type="NCBI Taxonomy" id="1448320"/>
    <lineage>
        <taxon>Eukaryota</taxon>
        <taxon>Fungi</taxon>
        <taxon>Dikarya</taxon>
        <taxon>Ascomycota</taxon>
        <taxon>Pezizomycotina</taxon>
        <taxon>Eurotiomycetes</taxon>
        <taxon>Eurotiomycetidae</taxon>
        <taxon>Eurotiales</taxon>
        <taxon>Aspergillaceae</taxon>
        <taxon>Aspergillus</taxon>
        <taxon>Aspergillus subgen. Circumdati</taxon>
    </lineage>
</organism>
<keyword evidence="1" id="KW-0732">Signal</keyword>
<evidence type="ECO:0000313" key="2">
    <source>
        <dbReference type="EMBL" id="PYH91792.1"/>
    </source>
</evidence>
<sequence>MAKFGFSVFMLLGLLLLAANVLATRVKYNGYYNQVIHKDGKEVTEKKTTSDLRTIPDDKEAAVKAGISGWSSGDYQARESKHGMLYIETTRSLSSAKAAKDAVADIRSIVSKRIK</sequence>
<dbReference type="OrthoDB" id="3533079at2759"/>